<comment type="caution">
    <text evidence="3">The sequence shown here is derived from an EMBL/GenBank/DDBJ whole genome shotgun (WGS) entry which is preliminary data.</text>
</comment>
<keyword evidence="4" id="KW-1185">Reference proteome</keyword>
<accession>A0ABN1AG44</accession>
<feature type="domain" description="DDH" evidence="1">
    <location>
        <begin position="29"/>
        <end position="166"/>
    </location>
</feature>
<evidence type="ECO:0000313" key="3">
    <source>
        <dbReference type="EMBL" id="GAA0475612.1"/>
    </source>
</evidence>
<dbReference type="Gene3D" id="3.10.310.30">
    <property type="match status" value="1"/>
</dbReference>
<reference evidence="3 4" key="1">
    <citation type="journal article" date="2019" name="Int. J. Syst. Evol. Microbiol.">
        <title>The Global Catalogue of Microorganisms (GCM) 10K type strain sequencing project: providing services to taxonomists for standard genome sequencing and annotation.</title>
        <authorList>
            <consortium name="The Broad Institute Genomics Platform"/>
            <consortium name="The Broad Institute Genome Sequencing Center for Infectious Disease"/>
            <person name="Wu L."/>
            <person name="Ma J."/>
        </authorList>
    </citation>
    <scope>NUCLEOTIDE SEQUENCE [LARGE SCALE GENOMIC DNA]</scope>
    <source>
        <strain evidence="3 4">JCM 14232</strain>
    </source>
</reference>
<dbReference type="InterPro" id="IPR051319">
    <property type="entry name" value="Oligoribo/pAp-PDE_c-di-AMP_PDE"/>
</dbReference>
<feature type="domain" description="DHHA1" evidence="2">
    <location>
        <begin position="240"/>
        <end position="324"/>
    </location>
</feature>
<sequence length="327" mass="37095">MRVLLETVNKKDNMIKKDLWEYIKQWDTIIIHRHVRPDPDAIGSQCGLKELIRATFPDKDVYAVGTTVDDLEYLDKMDEVTEEKYEQALVIVTDTANIKRIDGEHYKMAKQWIKIDHHPLDDSYGEIEWVNTDASSCCEMIADMWLSYPDEIKMTAKAARLLYAGIVGDTNRFLYDATSPFTMQISAELMRFPFSHTEVNDKMNVIKPQAGKLMGYALDQFTVSEDGVGHIILTKTLLKSLGMDDSETHQVVPMLGKIEGVKVWAVFVEQSDSEFRCRLRSKGPVINEIAQKHGGGGHPLASGTHAKDKEEIGQILKELTEQVKAYK</sequence>
<dbReference type="Gene3D" id="3.90.1640.10">
    <property type="entry name" value="inorganic pyrophosphatase (n-terminal core)"/>
    <property type="match status" value="1"/>
</dbReference>
<dbReference type="EMBL" id="BAAADA010000023">
    <property type="protein sequence ID" value="GAA0475612.1"/>
    <property type="molecule type" value="Genomic_DNA"/>
</dbReference>
<dbReference type="SUPFAM" id="SSF64182">
    <property type="entry name" value="DHH phosphoesterases"/>
    <property type="match status" value="1"/>
</dbReference>
<protein>
    <submittedName>
        <fullName evidence="3">Bifunctional oligoribonuclease/PAP phosphatase NrnA</fullName>
    </submittedName>
</protein>
<gene>
    <name evidence="3" type="ORF">GCM10008936_02560</name>
</gene>
<name>A0ABN1AG44_9LACT</name>
<dbReference type="InterPro" id="IPR003156">
    <property type="entry name" value="DHHA1_dom"/>
</dbReference>
<dbReference type="PANTHER" id="PTHR47618">
    <property type="entry name" value="BIFUNCTIONAL OLIGORIBONUCLEASE AND PAP PHOSPHATASE NRNA"/>
    <property type="match status" value="1"/>
</dbReference>
<dbReference type="InterPro" id="IPR038763">
    <property type="entry name" value="DHH_sf"/>
</dbReference>
<evidence type="ECO:0000313" key="4">
    <source>
        <dbReference type="Proteomes" id="UP001410648"/>
    </source>
</evidence>
<organism evidence="3 4">
    <name type="scientific">Alkalibacterium indicireducens</name>
    <dbReference type="NCBI Taxonomy" id="398758"/>
    <lineage>
        <taxon>Bacteria</taxon>
        <taxon>Bacillati</taxon>
        <taxon>Bacillota</taxon>
        <taxon>Bacilli</taxon>
        <taxon>Lactobacillales</taxon>
        <taxon>Carnobacteriaceae</taxon>
        <taxon>Alkalibacterium</taxon>
    </lineage>
</organism>
<dbReference type="Pfam" id="PF01368">
    <property type="entry name" value="DHH"/>
    <property type="match status" value="1"/>
</dbReference>
<dbReference type="InterPro" id="IPR001667">
    <property type="entry name" value="DDH_dom"/>
</dbReference>
<proteinExistence type="predicted"/>
<dbReference type="Pfam" id="PF02272">
    <property type="entry name" value="DHHA1"/>
    <property type="match status" value="1"/>
</dbReference>
<evidence type="ECO:0000259" key="1">
    <source>
        <dbReference type="Pfam" id="PF01368"/>
    </source>
</evidence>
<dbReference type="PANTHER" id="PTHR47618:SF1">
    <property type="entry name" value="BIFUNCTIONAL OLIGORIBONUCLEASE AND PAP PHOSPHATASE NRNA"/>
    <property type="match status" value="1"/>
</dbReference>
<evidence type="ECO:0000259" key="2">
    <source>
        <dbReference type="Pfam" id="PF02272"/>
    </source>
</evidence>
<dbReference type="Proteomes" id="UP001410648">
    <property type="component" value="Unassembled WGS sequence"/>
</dbReference>